<dbReference type="InterPro" id="IPR030802">
    <property type="entry name" value="Permease_MalE"/>
</dbReference>
<dbReference type="EMBL" id="BAUP01000085">
    <property type="protein sequence ID" value="GAJ46352.1"/>
    <property type="molecule type" value="Genomic_DNA"/>
</dbReference>
<dbReference type="PANTHER" id="PTHR30188">
    <property type="entry name" value="ABC TRANSPORTER PERMEASE PROTEIN-RELATED"/>
    <property type="match status" value="1"/>
</dbReference>
<accession>A0A023DZI1</accession>
<reference evidence="2 3" key="1">
    <citation type="journal article" date="2014" name="FEMS Microbiol. Lett.">
        <title>Draft genome sequences of three Holospora species (Holospora obtusa, Holospora undulata, and Holospora elegans), endonuclear symbiotic bacteria of the ciliate Paramecium caudatum.</title>
        <authorList>
            <person name="Dohra H."/>
            <person name="Tanaka K."/>
            <person name="Suzuki T."/>
            <person name="Fujishima M."/>
            <person name="Suzuki H."/>
        </authorList>
    </citation>
    <scope>NUCLEOTIDE SEQUENCE [LARGE SCALE GENOMIC DNA]</scope>
    <source>
        <strain evidence="2 3">E1</strain>
    </source>
</reference>
<feature type="transmembrane region" description="Helical" evidence="1">
    <location>
        <begin position="154"/>
        <end position="178"/>
    </location>
</feature>
<dbReference type="RefSeq" id="WP_035544772.1">
    <property type="nucleotide sequence ID" value="NZ_BAUP01000085.1"/>
</dbReference>
<keyword evidence="3" id="KW-1185">Reference proteome</keyword>
<gene>
    <name evidence="2" type="ORF">HE1_00684</name>
</gene>
<feature type="transmembrane region" description="Helical" evidence="1">
    <location>
        <begin position="57"/>
        <end position="78"/>
    </location>
</feature>
<evidence type="ECO:0000256" key="1">
    <source>
        <dbReference type="SAM" id="Phobius"/>
    </source>
</evidence>
<dbReference type="GO" id="GO:0043190">
    <property type="term" value="C:ATP-binding cassette (ABC) transporter complex"/>
    <property type="evidence" value="ECO:0007669"/>
    <property type="project" value="InterPro"/>
</dbReference>
<proteinExistence type="predicted"/>
<protein>
    <submittedName>
        <fullName evidence="2">Putative ABC transporter permease protein</fullName>
    </submittedName>
</protein>
<dbReference type="AlphaFoldDB" id="A0A023DZI1"/>
<feature type="transmembrane region" description="Helical" evidence="1">
    <location>
        <begin position="198"/>
        <end position="223"/>
    </location>
</feature>
<comment type="caution">
    <text evidence="2">The sequence shown here is derived from an EMBL/GenBank/DDBJ whole genome shotgun (WGS) entry which is preliminary data.</text>
</comment>
<sequence length="263" mass="28359">MSEERSVLVKLCDSVGKHSLVFFQNTGQRAVFFAEVFFPGKGPFMNLKVFLVLFAQYLFYSLPLVGMTAVCAGMVLALQSGKSMHGFDVSSIQVELVVFAILRELGPILAGLMMAGRLGASIASELSSMTITDQINALVSVAVSPLYYLVRPKIVAVLCSLPLLTLFSDVMGIFGGYITCVLKQGMHGPQYLGCALDIIHWADIEIGLCKSVVFALVIAFVSCYEGLNAPSSALGVGVSAQRSVVISSLLILFTNYWVTFFLP</sequence>
<dbReference type="Pfam" id="PF02405">
    <property type="entry name" value="MlaE"/>
    <property type="match status" value="1"/>
</dbReference>
<dbReference type="OrthoDB" id="9806241at2"/>
<keyword evidence="1" id="KW-1133">Transmembrane helix</keyword>
<dbReference type="Proteomes" id="UP000024842">
    <property type="component" value="Unassembled WGS sequence"/>
</dbReference>
<keyword evidence="1" id="KW-0812">Transmembrane</keyword>
<evidence type="ECO:0000313" key="3">
    <source>
        <dbReference type="Proteomes" id="UP000024842"/>
    </source>
</evidence>
<organism evidence="2 3">
    <name type="scientific">Holospora elegans E1</name>
    <dbReference type="NCBI Taxonomy" id="1427503"/>
    <lineage>
        <taxon>Bacteria</taxon>
        <taxon>Pseudomonadati</taxon>
        <taxon>Pseudomonadota</taxon>
        <taxon>Alphaproteobacteria</taxon>
        <taxon>Holosporales</taxon>
        <taxon>Holosporaceae</taxon>
        <taxon>Holospora</taxon>
    </lineage>
</organism>
<feature type="transmembrane region" description="Helical" evidence="1">
    <location>
        <begin position="244"/>
        <end position="262"/>
    </location>
</feature>
<dbReference type="STRING" id="1427503.HE1_00684"/>
<dbReference type="GO" id="GO:0005548">
    <property type="term" value="F:phospholipid transporter activity"/>
    <property type="evidence" value="ECO:0007669"/>
    <property type="project" value="TreeGrafter"/>
</dbReference>
<dbReference type="PANTHER" id="PTHR30188:SF4">
    <property type="entry name" value="PROTEIN TRIGALACTOSYLDIACYLGLYCEROL 1, CHLOROPLASTIC"/>
    <property type="match status" value="1"/>
</dbReference>
<name>A0A023DZI1_9PROT</name>
<evidence type="ECO:0000313" key="2">
    <source>
        <dbReference type="EMBL" id="GAJ46352.1"/>
    </source>
</evidence>
<keyword evidence="1" id="KW-0472">Membrane</keyword>